<feature type="region of interest" description="Disordered" evidence="1">
    <location>
        <begin position="1"/>
        <end position="123"/>
    </location>
</feature>
<proteinExistence type="predicted"/>
<dbReference type="AlphaFoldDB" id="A0A0K0FQU2"/>
<feature type="compositionally biased region" description="Basic and acidic residues" evidence="1">
    <location>
        <begin position="103"/>
        <end position="113"/>
    </location>
</feature>
<sequence length="745" mass="87357">MSRYSNDNYLGNYHRYDDNNPSHDRHGSKYSKYSDNKKNSSKYDRYGEGRSRYERYGDRHSRRERSRDRSRDRSRSRSKNESRDRSDDSHLKNGNPLDNNGRGLEEQRPNNFRDRRKIQSSSVDNFNKGNEEIKKRIDEFLKVVKQNNCFLDCVEKFRVHLEAFFNDIDEITNTYHLRPVRGKETLTAQNRRWLIEIAVNTLNSLHDPIFGEWERIIRFKLDPSFSVQRIENKVRKKLISKRMIEYVFTEPKLYAEISEPLLIKQGLLHGLLTMGKEIDFHMKSNSFKEKLAEIKSEMMKVLECNVQDDLDDLFRNGFPLFDTSLDEDNHLYDLFDIKKATWKFFDIPVSYGDGTSTSYGIDFKFPDPEVHSIVETFASGGPDQIYYLDRLFAKCLASPDLKDEVVQLLETSGHANIAEVFLKYNMGDCTVDTIFPEEFNAFATQTYPPEGHFDSKIHSERIKKISNEGDFNEFLKFLNEFKSKKEKPVSTYITFKCGREFEMASVLSYLLVFCEKVLYFLDIKAIKHERMNELLEAIFNNDGLLKIMESPLEYRVLFGHYSYCLNLKTPSKLHFLSYMLLELHTPEDDKNPNPFIEYSDRYLDLIAGANELYIPGGDTKDKKFLLTCFEENSVTEVRKIKRQMNNALTRILKAGISFPSTVKFILGKPFDRTFAFRTEWHRRPILTAQESYMVTEIKALYDCVHALSEYAKSRGLHKKIFSIKNISFSSVDDKEYGKYISNSLL</sequence>
<reference evidence="3" key="2">
    <citation type="submission" date="2015-08" db="UniProtKB">
        <authorList>
            <consortium name="WormBaseParasite"/>
        </authorList>
    </citation>
    <scope>IDENTIFICATION</scope>
</reference>
<organism evidence="2 3">
    <name type="scientific">Strongyloides venezuelensis</name>
    <name type="common">Threadworm</name>
    <dbReference type="NCBI Taxonomy" id="75913"/>
    <lineage>
        <taxon>Eukaryota</taxon>
        <taxon>Metazoa</taxon>
        <taxon>Ecdysozoa</taxon>
        <taxon>Nematoda</taxon>
        <taxon>Chromadorea</taxon>
        <taxon>Rhabditida</taxon>
        <taxon>Tylenchina</taxon>
        <taxon>Panagrolaimomorpha</taxon>
        <taxon>Strongyloidoidea</taxon>
        <taxon>Strongyloididae</taxon>
        <taxon>Strongyloides</taxon>
    </lineage>
</organism>
<dbReference type="WBParaSite" id="SVE_1209200.1">
    <property type="protein sequence ID" value="SVE_1209200.1"/>
    <property type="gene ID" value="SVE_1209200"/>
</dbReference>
<evidence type="ECO:0000256" key="1">
    <source>
        <dbReference type="SAM" id="MobiDB-lite"/>
    </source>
</evidence>
<feature type="compositionally biased region" description="Basic and acidic residues" evidence="1">
    <location>
        <begin position="14"/>
        <end position="91"/>
    </location>
</feature>
<accession>A0A0K0FQU2</accession>
<name>A0A0K0FQU2_STRVS</name>
<evidence type="ECO:0000313" key="3">
    <source>
        <dbReference type="WBParaSite" id="SVE_1209200.1"/>
    </source>
</evidence>
<evidence type="ECO:0000313" key="2">
    <source>
        <dbReference type="Proteomes" id="UP000035680"/>
    </source>
</evidence>
<dbReference type="Proteomes" id="UP000035680">
    <property type="component" value="Unassembled WGS sequence"/>
</dbReference>
<keyword evidence="2" id="KW-1185">Reference proteome</keyword>
<protein>
    <submittedName>
        <fullName evidence="3">ANK_REP_REGION domain-containing protein</fullName>
    </submittedName>
</protein>
<reference evidence="2" key="1">
    <citation type="submission" date="2014-07" db="EMBL/GenBank/DDBJ databases">
        <authorList>
            <person name="Martin A.A"/>
            <person name="De Silva N."/>
        </authorList>
    </citation>
    <scope>NUCLEOTIDE SEQUENCE</scope>
</reference>